<dbReference type="EMBL" id="JAYGHT010000082">
    <property type="protein sequence ID" value="MEA5520517.1"/>
    <property type="molecule type" value="Genomic_DNA"/>
</dbReference>
<dbReference type="Proteomes" id="UP001301728">
    <property type="component" value="Unassembled WGS sequence"/>
</dbReference>
<reference evidence="1 2" key="1">
    <citation type="submission" date="2023-12" db="EMBL/GenBank/DDBJ databases">
        <title>Baltic Sea Cyanobacteria.</title>
        <authorList>
            <person name="Delbaje E."/>
            <person name="Fewer D.P."/>
            <person name="Shishido T.K."/>
        </authorList>
    </citation>
    <scope>NUCLEOTIDE SEQUENCE [LARGE SCALE GENOMIC DNA]</scope>
    <source>
        <strain evidence="1 2">CCNP 1315</strain>
    </source>
</reference>
<keyword evidence="2" id="KW-1185">Reference proteome</keyword>
<accession>A0ABU5U004</accession>
<comment type="caution">
    <text evidence="1">The sequence shown here is derived from an EMBL/GenBank/DDBJ whole genome shotgun (WGS) entry which is preliminary data.</text>
</comment>
<dbReference type="Gene3D" id="6.10.10.120">
    <property type="entry name" value="Antitoxin ParD1-like"/>
    <property type="match status" value="1"/>
</dbReference>
<organism evidence="1 2">
    <name type="scientific">Limnoraphis robusta CCNP1315</name>
    <dbReference type="NCBI Taxonomy" id="3110306"/>
    <lineage>
        <taxon>Bacteria</taxon>
        <taxon>Bacillati</taxon>
        <taxon>Cyanobacteriota</taxon>
        <taxon>Cyanophyceae</taxon>
        <taxon>Oscillatoriophycideae</taxon>
        <taxon>Oscillatoriales</taxon>
        <taxon>Sirenicapillariaceae</taxon>
        <taxon>Limnoraphis</taxon>
    </lineage>
</organism>
<dbReference type="InterPro" id="IPR038296">
    <property type="entry name" value="ParD_sf"/>
</dbReference>
<dbReference type="InterPro" id="IPR022789">
    <property type="entry name" value="ParD"/>
</dbReference>
<evidence type="ECO:0000313" key="1">
    <source>
        <dbReference type="EMBL" id="MEA5520517.1"/>
    </source>
</evidence>
<sequence length="89" mass="10140">MQITLNEQQQKFIAAQLASGNFTHPDEVVNIAFRLLEKLQAEYQDWLTETRTKVEAAALELERGEGLDGEMFVSEILERFQQAKGVQAE</sequence>
<protein>
    <submittedName>
        <fullName evidence="1">Type II toxin-antitoxin system ParD family antitoxin</fullName>
    </submittedName>
</protein>
<gene>
    <name evidence="1" type="ORF">VB854_16330</name>
</gene>
<proteinExistence type="predicted"/>
<evidence type="ECO:0000313" key="2">
    <source>
        <dbReference type="Proteomes" id="UP001301728"/>
    </source>
</evidence>
<dbReference type="RefSeq" id="WP_323219350.1">
    <property type="nucleotide sequence ID" value="NZ_JAYGHT010000082.1"/>
</dbReference>
<name>A0ABU5U004_9CYAN</name>
<dbReference type="Pfam" id="PF03693">
    <property type="entry name" value="ParD_antitoxin"/>
    <property type="match status" value="1"/>
</dbReference>